<keyword evidence="12" id="KW-0234">DNA repair</keyword>
<accession>A0A062VA74</accession>
<evidence type="ECO:0000259" key="15">
    <source>
        <dbReference type="SMART" id="SM00478"/>
    </source>
</evidence>
<evidence type="ECO:0000256" key="2">
    <source>
        <dbReference type="ARBA" id="ARBA00002933"/>
    </source>
</evidence>
<sequence>MTRRSDFRELPARLLAWFDRHARVLPWRAPIGVARDPYRVWLAEIMLQQTTVPHAAPYFQAFTQRWPRVEDLAAAPEEDVMRAWAGLGYYARARNLLKCAREVAARGGFPGTSAGLRELPGIGPYTAGAIAAIAFGERSAAVDGNVDRVFARLMALKGEWAEEKKRLAAEVARLVPDERPGDFAEALMDLGATICTPAAPNCMICPLTDMCAARAEGAPERYPVKPPKVAKPVRYGHAWVYRRRGKVWLVRRPPEGLLGGMLALPSAVWQEGEAPEAVPPSKADWQALGEVRHVFTHFTLRLSVWQAETPRNPAGEGMWADPEEETGLPTVFAKALALATGGKVRRR</sequence>
<dbReference type="Gene3D" id="1.10.1670.10">
    <property type="entry name" value="Helix-hairpin-Helix base-excision DNA repair enzymes (C-terminal)"/>
    <property type="match status" value="1"/>
</dbReference>
<organism evidence="16 17">
    <name type="scientific">Hyphomonas polymorpha PS728</name>
    <dbReference type="NCBI Taxonomy" id="1280954"/>
    <lineage>
        <taxon>Bacteria</taxon>
        <taxon>Pseudomonadati</taxon>
        <taxon>Pseudomonadota</taxon>
        <taxon>Alphaproteobacteria</taxon>
        <taxon>Hyphomonadales</taxon>
        <taxon>Hyphomonadaceae</taxon>
        <taxon>Hyphomonas</taxon>
    </lineage>
</organism>
<dbReference type="NCBIfam" id="TIGR01084">
    <property type="entry name" value="mutY"/>
    <property type="match status" value="1"/>
</dbReference>
<dbReference type="Proteomes" id="UP000027100">
    <property type="component" value="Unassembled WGS sequence"/>
</dbReference>
<dbReference type="AlphaFoldDB" id="A0A062VA74"/>
<keyword evidence="7" id="KW-0479">Metal-binding</keyword>
<dbReference type="InterPro" id="IPR011257">
    <property type="entry name" value="DNA_glycosylase"/>
</dbReference>
<dbReference type="PANTHER" id="PTHR42944:SF1">
    <property type="entry name" value="ADENINE DNA GLYCOSYLASE"/>
    <property type="match status" value="1"/>
</dbReference>
<reference evidence="16 17" key="1">
    <citation type="journal article" date="2014" name="Antonie Van Leeuwenhoek">
        <title>Hyphomonas beringensis sp. nov. and Hyphomonas chukchiensis sp. nov., isolated from surface seawater of the Bering Sea and Chukchi Sea.</title>
        <authorList>
            <person name="Li C."/>
            <person name="Lai Q."/>
            <person name="Li G."/>
            <person name="Dong C."/>
            <person name="Wang J."/>
            <person name="Liao Y."/>
            <person name="Shao Z."/>
        </authorList>
    </citation>
    <scope>NUCLEOTIDE SEQUENCE [LARGE SCALE GENOMIC DNA]</scope>
    <source>
        <strain evidence="16 17">PS728</strain>
    </source>
</reference>
<evidence type="ECO:0000256" key="6">
    <source>
        <dbReference type="ARBA" id="ARBA00022485"/>
    </source>
</evidence>
<evidence type="ECO:0000256" key="5">
    <source>
        <dbReference type="ARBA" id="ARBA00022023"/>
    </source>
</evidence>
<evidence type="ECO:0000256" key="9">
    <source>
        <dbReference type="ARBA" id="ARBA00022801"/>
    </source>
</evidence>
<evidence type="ECO:0000256" key="10">
    <source>
        <dbReference type="ARBA" id="ARBA00023004"/>
    </source>
</evidence>
<dbReference type="InterPro" id="IPR003265">
    <property type="entry name" value="HhH-GPD_domain"/>
</dbReference>
<dbReference type="InterPro" id="IPR005760">
    <property type="entry name" value="A/G_AdeGlyc_MutY"/>
</dbReference>
<dbReference type="Pfam" id="PF14815">
    <property type="entry name" value="NUDIX_4"/>
    <property type="match status" value="1"/>
</dbReference>
<dbReference type="InterPro" id="IPR044298">
    <property type="entry name" value="MIG/MutY"/>
</dbReference>
<dbReference type="PANTHER" id="PTHR42944">
    <property type="entry name" value="ADENINE DNA GLYCOSYLASE"/>
    <property type="match status" value="1"/>
</dbReference>
<dbReference type="Pfam" id="PF00730">
    <property type="entry name" value="HhH-GPD"/>
    <property type="match status" value="1"/>
</dbReference>
<dbReference type="OrthoDB" id="9802365at2"/>
<comment type="caution">
    <text evidence="16">The sequence shown here is derived from an EMBL/GenBank/DDBJ whole genome shotgun (WGS) entry which is preliminary data.</text>
</comment>
<dbReference type="CDD" id="cd00056">
    <property type="entry name" value="ENDO3c"/>
    <property type="match status" value="1"/>
</dbReference>
<dbReference type="PROSITE" id="PS01155">
    <property type="entry name" value="ENDONUCLEASE_III_2"/>
    <property type="match status" value="1"/>
</dbReference>
<comment type="similarity">
    <text evidence="3 14">Belongs to the Nth/MutY family.</text>
</comment>
<feature type="domain" description="HhH-GPD" evidence="15">
    <location>
        <begin position="46"/>
        <end position="193"/>
    </location>
</feature>
<protein>
    <recommendedName>
        <fullName evidence="5 14">Adenine DNA glycosylase</fullName>
        <ecNumber evidence="4 14">3.2.2.31</ecNumber>
    </recommendedName>
</protein>
<evidence type="ECO:0000256" key="14">
    <source>
        <dbReference type="RuleBase" id="RU365096"/>
    </source>
</evidence>
<evidence type="ECO:0000313" key="17">
    <source>
        <dbReference type="Proteomes" id="UP000027100"/>
    </source>
</evidence>
<dbReference type="Gene3D" id="1.10.340.30">
    <property type="entry name" value="Hypothetical protein, domain 2"/>
    <property type="match status" value="1"/>
</dbReference>
<dbReference type="STRING" id="1280954.HPO_06633"/>
<dbReference type="InterPro" id="IPR004036">
    <property type="entry name" value="Endonuclease-III-like_CS2"/>
</dbReference>
<keyword evidence="11" id="KW-0411">Iron-sulfur</keyword>
<dbReference type="InterPro" id="IPR029119">
    <property type="entry name" value="MutY_C"/>
</dbReference>
<dbReference type="GO" id="GO:0034039">
    <property type="term" value="F:8-oxo-7,8-dihydroguanine DNA N-glycosylase activity"/>
    <property type="evidence" value="ECO:0007669"/>
    <property type="project" value="TreeGrafter"/>
</dbReference>
<keyword evidence="8 14" id="KW-0227">DNA damage</keyword>
<keyword evidence="6" id="KW-0004">4Fe-4S</keyword>
<dbReference type="CDD" id="cd03431">
    <property type="entry name" value="NUDIX_DNA_Glycosylase_C-MutY"/>
    <property type="match status" value="1"/>
</dbReference>
<evidence type="ECO:0000256" key="11">
    <source>
        <dbReference type="ARBA" id="ARBA00023014"/>
    </source>
</evidence>
<evidence type="ECO:0000256" key="4">
    <source>
        <dbReference type="ARBA" id="ARBA00012045"/>
    </source>
</evidence>
<dbReference type="Gene3D" id="3.90.79.10">
    <property type="entry name" value="Nucleoside Triphosphate Pyrophosphohydrolase"/>
    <property type="match status" value="1"/>
</dbReference>
<dbReference type="GO" id="GO:0006284">
    <property type="term" value="P:base-excision repair"/>
    <property type="evidence" value="ECO:0007669"/>
    <property type="project" value="UniProtKB-UniRule"/>
</dbReference>
<dbReference type="InterPro" id="IPR015797">
    <property type="entry name" value="NUDIX_hydrolase-like_dom_sf"/>
</dbReference>
<dbReference type="InterPro" id="IPR023170">
    <property type="entry name" value="HhH_base_excis_C"/>
</dbReference>
<dbReference type="GO" id="GO:0032357">
    <property type="term" value="F:oxidized purine DNA binding"/>
    <property type="evidence" value="ECO:0007669"/>
    <property type="project" value="TreeGrafter"/>
</dbReference>
<comment type="function">
    <text evidence="2">Adenine glycosylase active on G-A mispairs. MutY also corrects error-prone DNA synthesis past GO lesions which are due to the oxidatively damaged form of guanine: 7,8-dihydro-8-oxoguanine (8-oxo-dGTP).</text>
</comment>
<dbReference type="GO" id="GO:0000701">
    <property type="term" value="F:purine-specific mismatch base pair DNA N-glycosylase activity"/>
    <property type="evidence" value="ECO:0007669"/>
    <property type="project" value="UniProtKB-EC"/>
</dbReference>
<dbReference type="GO" id="GO:0035485">
    <property type="term" value="F:adenine/guanine mispair binding"/>
    <property type="evidence" value="ECO:0007669"/>
    <property type="project" value="TreeGrafter"/>
</dbReference>
<name>A0A062VA74_9PROT</name>
<dbReference type="SUPFAM" id="SSF48150">
    <property type="entry name" value="DNA-glycosylase"/>
    <property type="match status" value="1"/>
</dbReference>
<dbReference type="GO" id="GO:0006298">
    <property type="term" value="P:mismatch repair"/>
    <property type="evidence" value="ECO:0007669"/>
    <property type="project" value="TreeGrafter"/>
</dbReference>
<keyword evidence="10 14" id="KW-0408">Iron</keyword>
<comment type="catalytic activity">
    <reaction evidence="1 14">
        <text>Hydrolyzes free adenine bases from 7,8-dihydro-8-oxoguanine:adenine mismatched double-stranded DNA, leaving an apurinic site.</text>
        <dbReference type="EC" id="3.2.2.31"/>
    </reaction>
</comment>
<gene>
    <name evidence="16" type="ORF">HPO_06633</name>
</gene>
<dbReference type="RefSeq" id="WP_035596017.1">
    <property type="nucleotide sequence ID" value="NZ_ARYM01000006.1"/>
</dbReference>
<keyword evidence="9" id="KW-0378">Hydrolase</keyword>
<evidence type="ECO:0000256" key="1">
    <source>
        <dbReference type="ARBA" id="ARBA00000843"/>
    </source>
</evidence>
<dbReference type="EC" id="3.2.2.31" evidence="4 14"/>
<evidence type="ECO:0000256" key="8">
    <source>
        <dbReference type="ARBA" id="ARBA00022763"/>
    </source>
</evidence>
<evidence type="ECO:0000256" key="3">
    <source>
        <dbReference type="ARBA" id="ARBA00008343"/>
    </source>
</evidence>
<keyword evidence="13 14" id="KW-0326">Glycosidase</keyword>
<keyword evidence="17" id="KW-1185">Reference proteome</keyword>
<evidence type="ECO:0000256" key="12">
    <source>
        <dbReference type="ARBA" id="ARBA00023204"/>
    </source>
</evidence>
<dbReference type="eggNOG" id="COG1194">
    <property type="taxonomic scope" value="Bacteria"/>
</dbReference>
<evidence type="ECO:0000256" key="7">
    <source>
        <dbReference type="ARBA" id="ARBA00022723"/>
    </source>
</evidence>
<dbReference type="PATRIC" id="fig|1280954.3.peg.1345"/>
<evidence type="ECO:0000313" key="16">
    <source>
        <dbReference type="EMBL" id="KCZ99224.1"/>
    </source>
</evidence>
<dbReference type="SMART" id="SM00478">
    <property type="entry name" value="ENDO3c"/>
    <property type="match status" value="1"/>
</dbReference>
<dbReference type="GO" id="GO:0046872">
    <property type="term" value="F:metal ion binding"/>
    <property type="evidence" value="ECO:0007669"/>
    <property type="project" value="UniProtKB-UniRule"/>
</dbReference>
<evidence type="ECO:0000256" key="13">
    <source>
        <dbReference type="ARBA" id="ARBA00023295"/>
    </source>
</evidence>
<dbReference type="GO" id="GO:0051539">
    <property type="term" value="F:4 iron, 4 sulfur cluster binding"/>
    <property type="evidence" value="ECO:0007669"/>
    <property type="project" value="UniProtKB-UniRule"/>
</dbReference>
<dbReference type="EMBL" id="ARYM01000006">
    <property type="protein sequence ID" value="KCZ99224.1"/>
    <property type="molecule type" value="Genomic_DNA"/>
</dbReference>
<comment type="cofactor">
    <cofactor evidence="14">
        <name>[4Fe-4S] cluster</name>
        <dbReference type="ChEBI" id="CHEBI:49883"/>
    </cofactor>
    <text evidence="14">Binds 1 [4Fe-4S] cluster.</text>
</comment>
<dbReference type="SUPFAM" id="SSF55811">
    <property type="entry name" value="Nudix"/>
    <property type="match status" value="1"/>
</dbReference>
<proteinExistence type="inferred from homology"/>